<protein>
    <recommendedName>
        <fullName evidence="2">histidine kinase</fullName>
        <ecNumber evidence="2">2.7.13.3</ecNumber>
    </recommendedName>
</protein>
<dbReference type="GO" id="GO:0000160">
    <property type="term" value="P:phosphorelay signal transduction system"/>
    <property type="evidence" value="ECO:0007669"/>
    <property type="project" value="TreeGrafter"/>
</dbReference>
<evidence type="ECO:0000256" key="2">
    <source>
        <dbReference type="ARBA" id="ARBA00012438"/>
    </source>
</evidence>
<dbReference type="InterPro" id="IPR003594">
    <property type="entry name" value="HATPase_dom"/>
</dbReference>
<evidence type="ECO:0000259" key="8">
    <source>
        <dbReference type="SMART" id="SM00387"/>
    </source>
</evidence>
<dbReference type="CDD" id="cd00075">
    <property type="entry name" value="HATPase"/>
    <property type="match status" value="1"/>
</dbReference>
<dbReference type="Gene3D" id="3.30.565.10">
    <property type="entry name" value="Histidine kinase-like ATPase, C-terminal domain"/>
    <property type="match status" value="1"/>
</dbReference>
<keyword evidence="7" id="KW-0472">Membrane</keyword>
<dbReference type="Gene3D" id="6.10.340.10">
    <property type="match status" value="1"/>
</dbReference>
<dbReference type="EC" id="2.7.13.3" evidence="2"/>
<dbReference type="InterPro" id="IPR036890">
    <property type="entry name" value="HATPase_C_sf"/>
</dbReference>
<keyword evidence="7" id="KW-1133">Transmembrane helix</keyword>
<keyword evidence="5 9" id="KW-0418">Kinase</keyword>
<comment type="caution">
    <text evidence="9">The sequence shown here is derived from an EMBL/GenBank/DDBJ whole genome shotgun (WGS) entry which is preliminary data.</text>
</comment>
<dbReference type="GO" id="GO:0004673">
    <property type="term" value="F:protein histidine kinase activity"/>
    <property type="evidence" value="ECO:0007669"/>
    <property type="project" value="UniProtKB-EC"/>
</dbReference>
<evidence type="ECO:0000313" key="9">
    <source>
        <dbReference type="EMBL" id="RDI60408.1"/>
    </source>
</evidence>
<dbReference type="InterPro" id="IPR050428">
    <property type="entry name" value="TCS_sensor_his_kinase"/>
</dbReference>
<feature type="region of interest" description="Disordered" evidence="6">
    <location>
        <begin position="260"/>
        <end position="285"/>
    </location>
</feature>
<evidence type="ECO:0000256" key="5">
    <source>
        <dbReference type="ARBA" id="ARBA00022777"/>
    </source>
</evidence>
<feature type="transmembrane region" description="Helical" evidence="7">
    <location>
        <begin position="12"/>
        <end position="35"/>
    </location>
</feature>
<feature type="domain" description="Histidine kinase/HSP90-like ATPase" evidence="8">
    <location>
        <begin position="534"/>
        <end position="647"/>
    </location>
</feature>
<dbReference type="GO" id="GO:0005886">
    <property type="term" value="C:plasma membrane"/>
    <property type="evidence" value="ECO:0007669"/>
    <property type="project" value="TreeGrafter"/>
</dbReference>
<keyword evidence="10" id="KW-1185">Reference proteome</keyword>
<feature type="compositionally biased region" description="Low complexity" evidence="6">
    <location>
        <begin position="260"/>
        <end position="282"/>
    </location>
</feature>
<feature type="region of interest" description="Disordered" evidence="6">
    <location>
        <begin position="689"/>
        <end position="827"/>
    </location>
</feature>
<feature type="compositionally biased region" description="Basic and acidic residues" evidence="6">
    <location>
        <begin position="657"/>
        <end position="668"/>
    </location>
</feature>
<name>A0A370HPH4_9NOCA</name>
<feature type="region of interest" description="Disordered" evidence="6">
    <location>
        <begin position="653"/>
        <end position="674"/>
    </location>
</feature>
<reference evidence="9 10" key="1">
    <citation type="submission" date="2018-07" db="EMBL/GenBank/DDBJ databases">
        <title>Genomic Encyclopedia of Type Strains, Phase IV (KMG-IV): sequencing the most valuable type-strain genomes for metagenomic binning, comparative biology and taxonomic classification.</title>
        <authorList>
            <person name="Goeker M."/>
        </authorList>
    </citation>
    <scope>NUCLEOTIDE SEQUENCE [LARGE SCALE GENOMIC DNA]</scope>
    <source>
        <strain evidence="9 10">DSM 44290</strain>
    </source>
</reference>
<dbReference type="STRING" id="1210086.GCA_001613105_07789"/>
<dbReference type="EMBL" id="QQBC01000015">
    <property type="protein sequence ID" value="RDI60408.1"/>
    <property type="molecule type" value="Genomic_DNA"/>
</dbReference>
<accession>A0A370HPH4</accession>
<proteinExistence type="predicted"/>
<keyword evidence="4" id="KW-0808">Transferase</keyword>
<feature type="compositionally biased region" description="Basic and acidic residues" evidence="6">
    <location>
        <begin position="726"/>
        <end position="739"/>
    </location>
</feature>
<dbReference type="Proteomes" id="UP000254869">
    <property type="component" value="Unassembled WGS sequence"/>
</dbReference>
<sequence>MLRARLGIRARILAIALVPSLALLVIGVGAAGYLVREGQHAKHWASILAGANKHTRELIASVEQERLLSLWALSGESDPVALGAARQRLDNALRDMQSIESAITESDSDKMGPDLGGFDTLKKNLPQLRGAVDAGMLPVPDTYGAYTAILNGVELGTDITAKTAPDAAVANELAHSLRELRAMDANSRVAALTASALSPAGLPAPLQGEYRNLVGYYRTELPMLAGDIGGDQGKRIKDLTESPAWQQLATMEDFIIHPPAAAKPTPAGPTGTGTTTSGTTSTPAPPPITTAEWRAASDQVNRQLLEVWQAQNDHANSVAVDDGDRTARNALFAGAGVLALSVLAFILSLWLANRLIGRLKRLRTETLALAEVRLPDTMRRLGEGEDIDPETEAAHLDFGHDEIGSVAKAFNQAHTAAVAAAVTEARTREGVRSVFLNIAHRSQMVVHRQLEILDEAEQKQEDPALLETFFKLDHLATRERRNAENLIILGGGQPGRQWRRPVPLVELVRSAVGETLDYARVRTARMPQVFVVGSVVADLIHLLAELVDNATTFSPPQSRVEVTGNIVGKGVVVEISDQGMGMPAAEFERANEMLRNPPDFGVATLSADSRLGLFVVAQLGVRHGITVRLAESDYGGVRAIVLIPSALITNDGSIADHLPERTPARRPEPPVTGQIPATQVYQSLPAPTALATLPPREPEPEPEPPQQTYVQPQVQPQQPEPPRYVPEPRDPEPRHRATEQRPSYAGDDARPPLPRRRRQASLAPELAHDQQPAAESAPQRPRSAEQARDLMSAIENGTRQGRRAHPEAHNATTPDEQEGEGDLFQRR</sequence>
<dbReference type="RefSeq" id="WP_068009194.1">
    <property type="nucleotide sequence ID" value="NZ_QQBC01000015.1"/>
</dbReference>
<dbReference type="SUPFAM" id="SSF55874">
    <property type="entry name" value="ATPase domain of HSP90 chaperone/DNA topoisomerase II/histidine kinase"/>
    <property type="match status" value="1"/>
</dbReference>
<dbReference type="PANTHER" id="PTHR45436:SF5">
    <property type="entry name" value="SENSOR HISTIDINE KINASE TRCS"/>
    <property type="match status" value="1"/>
</dbReference>
<evidence type="ECO:0000256" key="6">
    <source>
        <dbReference type="SAM" id="MobiDB-lite"/>
    </source>
</evidence>
<organism evidence="9 10">
    <name type="scientific">Nocardia pseudobrasiliensis</name>
    <dbReference type="NCBI Taxonomy" id="45979"/>
    <lineage>
        <taxon>Bacteria</taxon>
        <taxon>Bacillati</taxon>
        <taxon>Actinomycetota</taxon>
        <taxon>Actinomycetes</taxon>
        <taxon>Mycobacteriales</taxon>
        <taxon>Nocardiaceae</taxon>
        <taxon>Nocardia</taxon>
    </lineage>
</organism>
<keyword evidence="7" id="KW-0812">Transmembrane</keyword>
<evidence type="ECO:0000256" key="7">
    <source>
        <dbReference type="SAM" id="Phobius"/>
    </source>
</evidence>
<dbReference type="InterPro" id="IPR013587">
    <property type="entry name" value="Nitrate/nitrite_sensing"/>
</dbReference>
<feature type="transmembrane region" description="Helical" evidence="7">
    <location>
        <begin position="330"/>
        <end position="352"/>
    </location>
</feature>
<dbReference type="Pfam" id="PF08376">
    <property type="entry name" value="NIT"/>
    <property type="match status" value="1"/>
</dbReference>
<evidence type="ECO:0000256" key="3">
    <source>
        <dbReference type="ARBA" id="ARBA00022553"/>
    </source>
</evidence>
<dbReference type="AlphaFoldDB" id="A0A370HPH4"/>
<dbReference type="PANTHER" id="PTHR45436">
    <property type="entry name" value="SENSOR HISTIDINE KINASE YKOH"/>
    <property type="match status" value="1"/>
</dbReference>
<keyword evidence="3" id="KW-0597">Phosphoprotein</keyword>
<gene>
    <name evidence="9" type="ORF">DFR76_11536</name>
</gene>
<dbReference type="Pfam" id="PF02518">
    <property type="entry name" value="HATPase_c"/>
    <property type="match status" value="1"/>
</dbReference>
<feature type="compositionally biased region" description="Low complexity" evidence="6">
    <location>
        <begin position="706"/>
        <end position="717"/>
    </location>
</feature>
<evidence type="ECO:0000256" key="4">
    <source>
        <dbReference type="ARBA" id="ARBA00022679"/>
    </source>
</evidence>
<evidence type="ECO:0000313" key="10">
    <source>
        <dbReference type="Proteomes" id="UP000254869"/>
    </source>
</evidence>
<evidence type="ECO:0000256" key="1">
    <source>
        <dbReference type="ARBA" id="ARBA00000085"/>
    </source>
</evidence>
<dbReference type="SMART" id="SM00387">
    <property type="entry name" value="HATPase_c"/>
    <property type="match status" value="1"/>
</dbReference>
<comment type="catalytic activity">
    <reaction evidence="1">
        <text>ATP + protein L-histidine = ADP + protein N-phospho-L-histidine.</text>
        <dbReference type="EC" id="2.7.13.3"/>
    </reaction>
</comment>